<dbReference type="InterPro" id="IPR029058">
    <property type="entry name" value="AB_hydrolase_fold"/>
</dbReference>
<evidence type="ECO:0000259" key="2">
    <source>
        <dbReference type="Pfam" id="PF00326"/>
    </source>
</evidence>
<name>A0A1Q5Q0I7_9ACTO</name>
<proteinExistence type="predicted"/>
<dbReference type="Gene3D" id="3.40.50.1820">
    <property type="entry name" value="alpha/beta hydrolase"/>
    <property type="match status" value="1"/>
</dbReference>
<keyword evidence="4" id="KW-1185">Reference proteome</keyword>
<evidence type="ECO:0000313" key="3">
    <source>
        <dbReference type="EMBL" id="OKL53215.1"/>
    </source>
</evidence>
<dbReference type="InterPro" id="IPR001375">
    <property type="entry name" value="Peptidase_S9_cat"/>
</dbReference>
<comment type="caution">
    <text evidence="3">The sequence shown here is derived from an EMBL/GenBank/DDBJ whole genome shotgun (WGS) entry which is preliminary data.</text>
</comment>
<dbReference type="STRING" id="208480.SAMN02910418_00817"/>
<dbReference type="EMBL" id="MQVR01000077">
    <property type="protein sequence ID" value="OKL53215.1"/>
    <property type="molecule type" value="Genomic_DNA"/>
</dbReference>
<evidence type="ECO:0000256" key="1">
    <source>
        <dbReference type="ARBA" id="ARBA00022801"/>
    </source>
</evidence>
<gene>
    <name evidence="3" type="ORF">BSZ39_10675</name>
</gene>
<dbReference type="Pfam" id="PF00326">
    <property type="entry name" value="Peptidase_S9"/>
    <property type="match status" value="1"/>
</dbReference>
<accession>A0A1Q5Q0I7</accession>
<reference evidence="4" key="1">
    <citation type="submission" date="2016-12" db="EMBL/GenBank/DDBJ databases">
        <authorList>
            <person name="Meng X."/>
        </authorList>
    </citation>
    <scope>NUCLEOTIDE SEQUENCE [LARGE SCALE GENOMIC DNA]</scope>
    <source>
        <strain evidence="4">DSM 19116</strain>
    </source>
</reference>
<dbReference type="PANTHER" id="PTHR42776:SF27">
    <property type="entry name" value="DIPEPTIDYL PEPTIDASE FAMILY MEMBER 6"/>
    <property type="match status" value="1"/>
</dbReference>
<dbReference type="PANTHER" id="PTHR42776">
    <property type="entry name" value="SERINE PEPTIDASE S9 FAMILY MEMBER"/>
    <property type="match status" value="1"/>
</dbReference>
<dbReference type="Proteomes" id="UP000185628">
    <property type="component" value="Unassembled WGS sequence"/>
</dbReference>
<sequence length="81" mass="9406">MTFVDDVDTPCLVLHSEQDLRCPIEQALRYYTALKANGVDAKCVVFPGENHELSRSGRPWHRLDRFEEILGFWAKHLPQHT</sequence>
<dbReference type="AlphaFoldDB" id="A0A1Q5Q0I7"/>
<dbReference type="SUPFAM" id="SSF53474">
    <property type="entry name" value="alpha/beta-Hydrolases"/>
    <property type="match status" value="1"/>
</dbReference>
<organism evidence="3 4">
    <name type="scientific">Bowdeniella nasicola</name>
    <dbReference type="NCBI Taxonomy" id="208480"/>
    <lineage>
        <taxon>Bacteria</taxon>
        <taxon>Bacillati</taxon>
        <taxon>Actinomycetota</taxon>
        <taxon>Actinomycetes</taxon>
        <taxon>Actinomycetales</taxon>
        <taxon>Actinomycetaceae</taxon>
        <taxon>Bowdeniella</taxon>
    </lineage>
</organism>
<feature type="domain" description="Peptidase S9 prolyl oligopeptidase catalytic" evidence="2">
    <location>
        <begin position="4"/>
        <end position="77"/>
    </location>
</feature>
<dbReference type="GO" id="GO:0004252">
    <property type="term" value="F:serine-type endopeptidase activity"/>
    <property type="evidence" value="ECO:0007669"/>
    <property type="project" value="TreeGrafter"/>
</dbReference>
<protein>
    <recommendedName>
        <fullName evidence="2">Peptidase S9 prolyl oligopeptidase catalytic domain-containing protein</fullName>
    </recommendedName>
</protein>
<keyword evidence="1" id="KW-0378">Hydrolase</keyword>
<evidence type="ECO:0000313" key="4">
    <source>
        <dbReference type="Proteomes" id="UP000185628"/>
    </source>
</evidence>
<dbReference type="GO" id="GO:0006508">
    <property type="term" value="P:proteolysis"/>
    <property type="evidence" value="ECO:0007669"/>
    <property type="project" value="InterPro"/>
</dbReference>